<dbReference type="EMBL" id="JARIHO010000019">
    <property type="protein sequence ID" value="KAJ7347480.1"/>
    <property type="molecule type" value="Genomic_DNA"/>
</dbReference>
<dbReference type="AlphaFoldDB" id="A0AAD7A176"/>
<reference evidence="2" key="1">
    <citation type="submission" date="2023-03" db="EMBL/GenBank/DDBJ databases">
        <title>Massive genome expansion in bonnet fungi (Mycena s.s.) driven by repeated elements and novel gene families across ecological guilds.</title>
        <authorList>
            <consortium name="Lawrence Berkeley National Laboratory"/>
            <person name="Harder C.B."/>
            <person name="Miyauchi S."/>
            <person name="Viragh M."/>
            <person name="Kuo A."/>
            <person name="Thoen E."/>
            <person name="Andreopoulos B."/>
            <person name="Lu D."/>
            <person name="Skrede I."/>
            <person name="Drula E."/>
            <person name="Henrissat B."/>
            <person name="Morin E."/>
            <person name="Kohler A."/>
            <person name="Barry K."/>
            <person name="LaButti K."/>
            <person name="Morin E."/>
            <person name="Salamov A."/>
            <person name="Lipzen A."/>
            <person name="Mereny Z."/>
            <person name="Hegedus B."/>
            <person name="Baldrian P."/>
            <person name="Stursova M."/>
            <person name="Weitz H."/>
            <person name="Taylor A."/>
            <person name="Grigoriev I.V."/>
            <person name="Nagy L.G."/>
            <person name="Martin F."/>
            <person name="Kauserud H."/>
        </authorList>
    </citation>
    <scope>NUCLEOTIDE SEQUENCE</scope>
    <source>
        <strain evidence="2">CBHHK002</strain>
    </source>
</reference>
<evidence type="ECO:0000256" key="1">
    <source>
        <dbReference type="SAM" id="SignalP"/>
    </source>
</evidence>
<feature type="signal peptide" evidence="1">
    <location>
        <begin position="1"/>
        <end position="24"/>
    </location>
</feature>
<evidence type="ECO:0000313" key="2">
    <source>
        <dbReference type="EMBL" id="KAJ7347480.1"/>
    </source>
</evidence>
<organism evidence="2 3">
    <name type="scientific">Mycena albidolilacea</name>
    <dbReference type="NCBI Taxonomy" id="1033008"/>
    <lineage>
        <taxon>Eukaryota</taxon>
        <taxon>Fungi</taxon>
        <taxon>Dikarya</taxon>
        <taxon>Basidiomycota</taxon>
        <taxon>Agaricomycotina</taxon>
        <taxon>Agaricomycetes</taxon>
        <taxon>Agaricomycetidae</taxon>
        <taxon>Agaricales</taxon>
        <taxon>Marasmiineae</taxon>
        <taxon>Mycenaceae</taxon>
        <taxon>Mycena</taxon>
    </lineage>
</organism>
<sequence length="117" mass="12463">MKFASSTALVSLGSVIFQAHAVLSKDCTGQECVTLYRGSDCQGAGQLTNYVPTCGGNCYQYSSFDSVLVSGDTFFGTDCHIFSDFNCQNQIADTGNQHGTECVNTGGAQSMICYFDC</sequence>
<comment type="caution">
    <text evidence="2">The sequence shown here is derived from an EMBL/GenBank/DDBJ whole genome shotgun (WGS) entry which is preliminary data.</text>
</comment>
<protein>
    <submittedName>
        <fullName evidence="2">Uncharacterized protein</fullName>
    </submittedName>
</protein>
<feature type="chain" id="PRO_5042009942" evidence="1">
    <location>
        <begin position="25"/>
        <end position="117"/>
    </location>
</feature>
<keyword evidence="3" id="KW-1185">Reference proteome</keyword>
<accession>A0AAD7A176</accession>
<proteinExistence type="predicted"/>
<dbReference type="Proteomes" id="UP001218218">
    <property type="component" value="Unassembled WGS sequence"/>
</dbReference>
<evidence type="ECO:0000313" key="3">
    <source>
        <dbReference type="Proteomes" id="UP001218218"/>
    </source>
</evidence>
<gene>
    <name evidence="2" type="ORF">DFH08DRAFT_699471</name>
</gene>
<keyword evidence="1" id="KW-0732">Signal</keyword>
<name>A0AAD7A176_9AGAR</name>